<reference evidence="2 3" key="1">
    <citation type="journal article" date="2018" name="Front. Plant Sci.">
        <title>Red Clover (Trifolium pratense) and Zigzag Clover (T. medium) - A Picture of Genomic Similarities and Differences.</title>
        <authorList>
            <person name="Dluhosova J."/>
            <person name="Istvanek J."/>
            <person name="Nedelnik J."/>
            <person name="Repkova J."/>
        </authorList>
    </citation>
    <scope>NUCLEOTIDE SEQUENCE [LARGE SCALE GENOMIC DNA]</scope>
    <source>
        <strain evidence="3">cv. 10/8</strain>
        <tissue evidence="2">Leaf</tissue>
    </source>
</reference>
<keyword evidence="3" id="KW-1185">Reference proteome</keyword>
<feature type="non-terminal residue" evidence="2">
    <location>
        <position position="28"/>
    </location>
</feature>
<evidence type="ECO:0000313" key="3">
    <source>
        <dbReference type="Proteomes" id="UP000265520"/>
    </source>
</evidence>
<organism evidence="2 3">
    <name type="scientific">Trifolium medium</name>
    <dbReference type="NCBI Taxonomy" id="97028"/>
    <lineage>
        <taxon>Eukaryota</taxon>
        <taxon>Viridiplantae</taxon>
        <taxon>Streptophyta</taxon>
        <taxon>Embryophyta</taxon>
        <taxon>Tracheophyta</taxon>
        <taxon>Spermatophyta</taxon>
        <taxon>Magnoliopsida</taxon>
        <taxon>eudicotyledons</taxon>
        <taxon>Gunneridae</taxon>
        <taxon>Pentapetalae</taxon>
        <taxon>rosids</taxon>
        <taxon>fabids</taxon>
        <taxon>Fabales</taxon>
        <taxon>Fabaceae</taxon>
        <taxon>Papilionoideae</taxon>
        <taxon>50 kb inversion clade</taxon>
        <taxon>NPAAA clade</taxon>
        <taxon>Hologalegina</taxon>
        <taxon>IRL clade</taxon>
        <taxon>Trifolieae</taxon>
        <taxon>Trifolium</taxon>
    </lineage>
</organism>
<dbReference type="AlphaFoldDB" id="A0A392RDI2"/>
<evidence type="ECO:0000256" key="1">
    <source>
        <dbReference type="SAM" id="MobiDB-lite"/>
    </source>
</evidence>
<feature type="region of interest" description="Disordered" evidence="1">
    <location>
        <begin position="1"/>
        <end position="28"/>
    </location>
</feature>
<dbReference type="EMBL" id="LXQA010211383">
    <property type="protein sequence ID" value="MCI34182.1"/>
    <property type="molecule type" value="Genomic_DNA"/>
</dbReference>
<sequence length="28" mass="3445">MHRTAGNTQDRRRWNCGRREESERDQKA</sequence>
<dbReference type="Proteomes" id="UP000265520">
    <property type="component" value="Unassembled WGS sequence"/>
</dbReference>
<comment type="caution">
    <text evidence="2">The sequence shown here is derived from an EMBL/GenBank/DDBJ whole genome shotgun (WGS) entry which is preliminary data.</text>
</comment>
<name>A0A392RDI2_9FABA</name>
<proteinExistence type="predicted"/>
<feature type="compositionally biased region" description="Basic and acidic residues" evidence="1">
    <location>
        <begin position="9"/>
        <end position="28"/>
    </location>
</feature>
<protein>
    <submittedName>
        <fullName evidence="2">Uncharacterized protein</fullName>
    </submittedName>
</protein>
<evidence type="ECO:0000313" key="2">
    <source>
        <dbReference type="EMBL" id="MCI34182.1"/>
    </source>
</evidence>
<accession>A0A392RDI2</accession>